<evidence type="ECO:0000256" key="3">
    <source>
        <dbReference type="ARBA" id="ARBA00023123"/>
    </source>
</evidence>
<dbReference type="Gene3D" id="1.20.58.530">
    <property type="match status" value="1"/>
</dbReference>
<dbReference type="PROSITE" id="PS51456">
    <property type="entry name" value="MYOSIN_MOTOR"/>
    <property type="match status" value="1"/>
</dbReference>
<feature type="compositionally biased region" description="Polar residues" evidence="7">
    <location>
        <begin position="951"/>
        <end position="966"/>
    </location>
</feature>
<evidence type="ECO:0000313" key="10">
    <source>
        <dbReference type="Proteomes" id="UP000241769"/>
    </source>
</evidence>
<dbReference type="SMART" id="SM00015">
    <property type="entry name" value="IQ"/>
    <property type="match status" value="3"/>
</dbReference>
<comment type="caution">
    <text evidence="9">The sequence shown here is derived from an EMBL/GenBank/DDBJ whole genome shotgun (WGS) entry which is preliminary data.</text>
</comment>
<dbReference type="GO" id="GO:0005524">
    <property type="term" value="F:ATP binding"/>
    <property type="evidence" value="ECO:0007669"/>
    <property type="project" value="UniProtKB-UniRule"/>
</dbReference>
<proteinExistence type="inferred from homology"/>
<feature type="region of interest" description="Disordered" evidence="7">
    <location>
        <begin position="835"/>
        <end position="857"/>
    </location>
</feature>
<dbReference type="InterPro" id="IPR000048">
    <property type="entry name" value="IQ_motif_EF-hand-BS"/>
</dbReference>
<reference evidence="9 10" key="1">
    <citation type="journal article" date="2018" name="Genome Biol. Evol.">
        <title>Multiple Roots of Fruiting Body Formation in Amoebozoa.</title>
        <authorList>
            <person name="Hillmann F."/>
            <person name="Forbes G."/>
            <person name="Novohradska S."/>
            <person name="Ferling I."/>
            <person name="Riege K."/>
            <person name="Groth M."/>
            <person name="Westermann M."/>
            <person name="Marz M."/>
            <person name="Spaller T."/>
            <person name="Winckler T."/>
            <person name="Schaap P."/>
            <person name="Glockner G."/>
        </authorList>
    </citation>
    <scope>NUCLEOTIDE SEQUENCE [LARGE SCALE GENOMIC DNA]</scope>
    <source>
        <strain evidence="9 10">Jena</strain>
    </source>
</reference>
<dbReference type="InterPro" id="IPR036961">
    <property type="entry name" value="Kinesin_motor_dom_sf"/>
</dbReference>
<dbReference type="Gene3D" id="3.40.850.10">
    <property type="entry name" value="Kinesin motor domain"/>
    <property type="match status" value="1"/>
</dbReference>
<dbReference type="Gene3D" id="1.10.10.820">
    <property type="match status" value="1"/>
</dbReference>
<feature type="compositionally biased region" description="Pro residues" evidence="7">
    <location>
        <begin position="1008"/>
        <end position="1033"/>
    </location>
</feature>
<dbReference type="GO" id="GO:0051015">
    <property type="term" value="F:actin filament binding"/>
    <property type="evidence" value="ECO:0007669"/>
    <property type="project" value="TreeGrafter"/>
</dbReference>
<dbReference type="PROSITE" id="PS50096">
    <property type="entry name" value="IQ"/>
    <property type="match status" value="2"/>
</dbReference>
<dbReference type="InParanoid" id="A0A2P6N3Q7"/>
<keyword evidence="4 6" id="KW-0505">Motor protein</keyword>
<dbReference type="SUPFAM" id="SSF52540">
    <property type="entry name" value="P-loop containing nucleoside triphosphate hydrolases"/>
    <property type="match status" value="1"/>
</dbReference>
<feature type="region of interest" description="Disordered" evidence="7">
    <location>
        <begin position="931"/>
        <end position="1069"/>
    </location>
</feature>
<evidence type="ECO:0000256" key="7">
    <source>
        <dbReference type="SAM" id="MobiDB-lite"/>
    </source>
</evidence>
<evidence type="ECO:0000256" key="6">
    <source>
        <dbReference type="PROSITE-ProRule" id="PRU00782"/>
    </source>
</evidence>
<dbReference type="OrthoDB" id="6108017at2759"/>
<dbReference type="Proteomes" id="UP000241769">
    <property type="component" value="Unassembled WGS sequence"/>
</dbReference>
<dbReference type="GO" id="GO:0005737">
    <property type="term" value="C:cytoplasm"/>
    <property type="evidence" value="ECO:0007669"/>
    <property type="project" value="TreeGrafter"/>
</dbReference>
<feature type="compositionally biased region" description="Basic and acidic residues" evidence="7">
    <location>
        <begin position="967"/>
        <end position="1007"/>
    </location>
</feature>
<dbReference type="GO" id="GO:0016459">
    <property type="term" value="C:myosin complex"/>
    <property type="evidence" value="ECO:0007669"/>
    <property type="project" value="UniProtKB-KW"/>
</dbReference>
<dbReference type="FunFam" id="1.10.10.820:FF:000001">
    <property type="entry name" value="Myosin heavy chain"/>
    <property type="match status" value="1"/>
</dbReference>
<evidence type="ECO:0000313" key="9">
    <source>
        <dbReference type="EMBL" id="PRP78597.1"/>
    </source>
</evidence>
<keyword evidence="1 6" id="KW-0547">Nucleotide-binding</keyword>
<dbReference type="Pfam" id="PF00612">
    <property type="entry name" value="IQ"/>
    <property type="match status" value="1"/>
</dbReference>
<organism evidence="9 10">
    <name type="scientific">Planoprotostelium fungivorum</name>
    <dbReference type="NCBI Taxonomy" id="1890364"/>
    <lineage>
        <taxon>Eukaryota</taxon>
        <taxon>Amoebozoa</taxon>
        <taxon>Evosea</taxon>
        <taxon>Variosea</taxon>
        <taxon>Cavosteliida</taxon>
        <taxon>Cavosteliaceae</taxon>
        <taxon>Planoprotostelium</taxon>
    </lineage>
</organism>
<evidence type="ECO:0000259" key="8">
    <source>
        <dbReference type="PROSITE" id="PS51456"/>
    </source>
</evidence>
<keyword evidence="2 6" id="KW-0067">ATP-binding</keyword>
<feature type="compositionally biased region" description="Pro residues" evidence="7">
    <location>
        <begin position="1041"/>
        <end position="1059"/>
    </location>
</feature>
<keyword evidence="3 6" id="KW-0518">Myosin</keyword>
<name>A0A2P6N3Q7_9EUKA</name>
<evidence type="ECO:0000256" key="4">
    <source>
        <dbReference type="ARBA" id="ARBA00023175"/>
    </source>
</evidence>
<gene>
    <name evidence="9" type="ORF">PROFUN_13546</name>
</gene>
<dbReference type="Gene3D" id="1.20.5.190">
    <property type="match status" value="1"/>
</dbReference>
<dbReference type="GO" id="GO:0000146">
    <property type="term" value="F:microfilament motor activity"/>
    <property type="evidence" value="ECO:0007669"/>
    <property type="project" value="TreeGrafter"/>
</dbReference>
<evidence type="ECO:0000256" key="1">
    <source>
        <dbReference type="ARBA" id="ARBA00022741"/>
    </source>
</evidence>
<dbReference type="Pfam" id="PF00063">
    <property type="entry name" value="Myosin_head"/>
    <property type="match status" value="1"/>
</dbReference>
<feature type="binding site" evidence="6">
    <location>
        <begin position="157"/>
        <end position="164"/>
    </location>
    <ligand>
        <name>ATP</name>
        <dbReference type="ChEBI" id="CHEBI:30616"/>
    </ligand>
</feature>
<evidence type="ECO:0000256" key="5">
    <source>
        <dbReference type="ARBA" id="ARBA00023203"/>
    </source>
</evidence>
<comment type="similarity">
    <text evidence="6">Belongs to the TRAFAC class myosin-kinesin ATPase superfamily. Myosin family.</text>
</comment>
<dbReference type="Gene3D" id="1.20.5.4820">
    <property type="match status" value="1"/>
</dbReference>
<dbReference type="InterPro" id="IPR001609">
    <property type="entry name" value="Myosin_head_motor_dom-like"/>
</dbReference>
<feature type="domain" description="Myosin motor" evidence="8">
    <location>
        <begin position="63"/>
        <end position="746"/>
    </location>
</feature>
<feature type="compositionally biased region" description="Basic and acidic residues" evidence="7">
    <location>
        <begin position="835"/>
        <end position="849"/>
    </location>
</feature>
<dbReference type="GO" id="GO:0016020">
    <property type="term" value="C:membrane"/>
    <property type="evidence" value="ECO:0007669"/>
    <property type="project" value="TreeGrafter"/>
</dbReference>
<dbReference type="SMART" id="SM00242">
    <property type="entry name" value="MYSc"/>
    <property type="match status" value="1"/>
</dbReference>
<protein>
    <submittedName>
        <fullName evidence="9">Class VII unconventional myosin</fullName>
    </submittedName>
</protein>
<dbReference type="CDD" id="cd23767">
    <property type="entry name" value="IQCD"/>
    <property type="match status" value="1"/>
</dbReference>
<dbReference type="PANTHER" id="PTHR13140:SF706">
    <property type="entry name" value="DILUTE CLASS UNCONVENTIONAL MYOSIN, ISOFORM C"/>
    <property type="match status" value="1"/>
</dbReference>
<dbReference type="AlphaFoldDB" id="A0A2P6N3Q7"/>
<accession>A0A2P6N3Q7</accession>
<keyword evidence="5 6" id="KW-0009">Actin-binding</keyword>
<dbReference type="GO" id="GO:0007015">
    <property type="term" value="P:actin filament organization"/>
    <property type="evidence" value="ECO:0007669"/>
    <property type="project" value="TreeGrafter"/>
</dbReference>
<dbReference type="PRINTS" id="PR00193">
    <property type="entry name" value="MYOSINHEAVY"/>
</dbReference>
<dbReference type="InterPro" id="IPR027417">
    <property type="entry name" value="P-loop_NTPase"/>
</dbReference>
<evidence type="ECO:0000256" key="2">
    <source>
        <dbReference type="ARBA" id="ARBA00022840"/>
    </source>
</evidence>
<dbReference type="Gene3D" id="1.20.120.720">
    <property type="entry name" value="Myosin VI head, motor domain, U50 subdomain"/>
    <property type="match status" value="1"/>
</dbReference>
<keyword evidence="10" id="KW-1185">Reference proteome</keyword>
<dbReference type="PANTHER" id="PTHR13140">
    <property type="entry name" value="MYOSIN"/>
    <property type="match status" value="1"/>
</dbReference>
<sequence length="1084" mass="121697">MSKALVPGLPVFFYHPQDAWVYGEISGVGAKSLIVMSVDNGEEIEHSVKEGQIHPLTTGNTLELLDDMLKLPELHESTLLHNIRGRYAQNQVYTYVGPIVIAVNPFKRLPLYGEDIIHQYRKRGLENDLPPHIFAIADASYDSLLKNNASQSVLISGESGAGKTETTKYLMKYLGEVAGVKRLTEGNIQNRIMQANPILEAFGNAKTLRNNNSSRFGKFIKIQFDQSGFLTGAQITNYLLERSRVSKQAIGERNYHVFYQLLSGASAELREQLRLQAADSFHYLRQSGERTEGNFVEQEGTYDLGDNDEDESKNFRDLLEAFSIVGLESAEVRSILRVVAGILHLGNVNFLLDETKTWHTATVSNRPILSLAADLFGVDTKKMEFNLVNRRNMIKGEYFVVALDMQQSCDNRDSEEYVGLSKALYGATFNWLVDRINQSLESEDPQLFIGLLDIFGFEAFKFCINFANEKLQQHYNRHTFKWEQEACLAEEIDYTKIDFVDNQVCLDLIEKKPLGIISLLDEESNFPKATNQTLLQKLITNHTTHSYFEKPKLSQSAFVVKHYAGGVSYEVAGFLEKNKDSLADDLVDLIQTSNVPFIANLLSRGGKKESKKKTTVGSEFRNQLDDLMKLINSTEPHWIRCIKPNAAKKPDVLTGPEVLSQLNCAGVLETIRIRRSGYPIRIPVDVFYKRFRIVFPKIKVSDGKSVRSAVAAILEELSLDSKDCQLGLTKVFLRSEQYTKLEVMRSEKLHIPAGTIQRVVRGWLGRMLAKKTRAALKMQRCVRGFLAKKRYERKKKSVIMAQSIIRMRVQRVKYSSMKLMAKEAAEIKRQIDAEEQVSKGREEKKEKKGQMMRSEAEALADIPSPTVSRRDFGITPSPVDPNLGMLMVLAALTGLSDTAGISLDKLTAMENTLTTALSHIRTLKNELIQKSGGRFRSNSSARAAPKAVGASDTQTTLSFAAQTKESSVNEREVPPQPKRETETSEEKKDEASPPIRGDDAPQHKKDVPPPPPESDDVPPPPPHKVDDVPPPPMSDDVPPMDDVPPPPPHVADDVPPPPPHHSDPNEAIDWNPFEQSLLMNNWWL</sequence>
<dbReference type="EMBL" id="MDYQ01000215">
    <property type="protein sequence ID" value="PRP78597.1"/>
    <property type="molecule type" value="Genomic_DNA"/>
</dbReference>
<dbReference type="CDD" id="cd00124">
    <property type="entry name" value="MYSc"/>
    <property type="match status" value="1"/>
</dbReference>
<feature type="region of interest" description="Actin-binding" evidence="6">
    <location>
        <begin position="624"/>
        <end position="646"/>
    </location>
</feature>
<dbReference type="STRING" id="1890364.A0A2P6N3Q7"/>